<dbReference type="InterPro" id="IPR048628">
    <property type="entry name" value="Sec3_C"/>
</dbReference>
<evidence type="ECO:0000313" key="3">
    <source>
        <dbReference type="Proteomes" id="UP001235939"/>
    </source>
</evidence>
<gene>
    <name evidence="2" type="ORF">LAZ67_8000557</name>
</gene>
<dbReference type="Proteomes" id="UP001235939">
    <property type="component" value="Chromosome 08"/>
</dbReference>
<dbReference type="EMBL" id="CP092870">
    <property type="protein sequence ID" value="UYV70773.1"/>
    <property type="molecule type" value="Genomic_DNA"/>
</dbReference>
<organism evidence="2 3">
    <name type="scientific">Cordylochernes scorpioides</name>
    <dbReference type="NCBI Taxonomy" id="51811"/>
    <lineage>
        <taxon>Eukaryota</taxon>
        <taxon>Metazoa</taxon>
        <taxon>Ecdysozoa</taxon>
        <taxon>Arthropoda</taxon>
        <taxon>Chelicerata</taxon>
        <taxon>Arachnida</taxon>
        <taxon>Pseudoscorpiones</taxon>
        <taxon>Cheliferoidea</taxon>
        <taxon>Chernetidae</taxon>
        <taxon>Cordylochernes</taxon>
    </lineage>
</organism>
<accession>A0ABY6KPL9</accession>
<sequence length="133" mass="15717">MGKIQKERKWLPHKLSEKNKENHRMIFEILLENNPASKKSWVSPEPTTLTTKLNIHGKKVRKGLDALYRKVEKHLCEEENLLQVVWHSMQDEFIRQYNSIETLIHRCYPGSMIALEFSISDILSFFSDIAQQH</sequence>
<dbReference type="PANTHER" id="PTHR16092:SF14">
    <property type="entry name" value="EXOCYST COMPLEX COMPONENT 1 ISOFORM X1"/>
    <property type="match status" value="1"/>
</dbReference>
<reference evidence="2 3" key="1">
    <citation type="submission" date="2022-01" db="EMBL/GenBank/DDBJ databases">
        <title>A chromosomal length assembly of Cordylochernes scorpioides.</title>
        <authorList>
            <person name="Zeh D."/>
            <person name="Zeh J."/>
        </authorList>
    </citation>
    <scope>NUCLEOTIDE SEQUENCE [LARGE SCALE GENOMIC DNA]</scope>
    <source>
        <strain evidence="2">IN4F17</strain>
        <tissue evidence="2">Whole Body</tissue>
    </source>
</reference>
<dbReference type="Pfam" id="PF20654">
    <property type="entry name" value="Sec3_C-term"/>
    <property type="match status" value="1"/>
</dbReference>
<dbReference type="PANTHER" id="PTHR16092">
    <property type="entry name" value="SEC3/SYNTAXIN-RELATED"/>
    <property type="match status" value="1"/>
</dbReference>
<name>A0ABY6KPL9_9ARAC</name>
<feature type="domain" description="Exocyst complex component Sec3 C-terminal" evidence="1">
    <location>
        <begin position="58"/>
        <end position="110"/>
    </location>
</feature>
<protein>
    <submittedName>
        <fullName evidence="2">EXOC1</fullName>
    </submittedName>
</protein>
<evidence type="ECO:0000259" key="1">
    <source>
        <dbReference type="Pfam" id="PF20654"/>
    </source>
</evidence>
<evidence type="ECO:0000313" key="2">
    <source>
        <dbReference type="EMBL" id="UYV70773.1"/>
    </source>
</evidence>
<keyword evidence="3" id="KW-1185">Reference proteome</keyword>
<proteinExistence type="predicted"/>